<organism evidence="2">
    <name type="scientific">Prasinoderma singulare</name>
    <dbReference type="NCBI Taxonomy" id="676789"/>
    <lineage>
        <taxon>Eukaryota</taxon>
        <taxon>Viridiplantae</taxon>
        <taxon>Prasinodermophyta</taxon>
        <taxon>Prasinodermophyceae</taxon>
        <taxon>Prasinodermales</taxon>
        <taxon>Prasinodermaceae</taxon>
        <taxon>Prasinoderma</taxon>
    </lineage>
</organism>
<protein>
    <submittedName>
        <fullName evidence="2">Uncharacterized protein</fullName>
    </submittedName>
</protein>
<proteinExistence type="predicted"/>
<feature type="compositionally biased region" description="Low complexity" evidence="1">
    <location>
        <begin position="1"/>
        <end position="15"/>
    </location>
</feature>
<name>A0A7S3BMI2_9VIRI</name>
<sequence length="245" mass="25998">MDRGAGAFSAGGAAAPHEGTPLSTQPCGNDLLVAAGALAWDLAGGRFALRTTIRRGATPLCAGATDGNDTVVRLVPCTSPGAFSDLHFDVFNGMLSTAWPAEGHGHPRRCIMPLNTHMFDERSLRDEPLRLVQCDKGDRKSWEGTAIWIYDYEMGSLRLDANRMVHCAAAYEPVEAPSETGGLSPTARVTLASAVGVALTAVVAVALVSFRQQTTGPEGRGPSARVWCSTRVRYGSLPKREDAEC</sequence>
<accession>A0A7S3BMI2</accession>
<dbReference type="AlphaFoldDB" id="A0A7S3BMI2"/>
<reference evidence="2" key="1">
    <citation type="submission" date="2021-01" db="EMBL/GenBank/DDBJ databases">
        <authorList>
            <person name="Corre E."/>
            <person name="Pelletier E."/>
            <person name="Niang G."/>
            <person name="Scheremetjew M."/>
            <person name="Finn R."/>
            <person name="Kale V."/>
            <person name="Holt S."/>
            <person name="Cochrane G."/>
            <person name="Meng A."/>
            <person name="Brown T."/>
            <person name="Cohen L."/>
        </authorList>
    </citation>
    <scope>NUCLEOTIDE SEQUENCE</scope>
    <source>
        <strain evidence="2">RCC927</strain>
    </source>
</reference>
<dbReference type="EMBL" id="HBHY01011812">
    <property type="protein sequence ID" value="CAE0139930.1"/>
    <property type="molecule type" value="Transcribed_RNA"/>
</dbReference>
<feature type="region of interest" description="Disordered" evidence="1">
    <location>
        <begin position="1"/>
        <end position="22"/>
    </location>
</feature>
<evidence type="ECO:0000256" key="1">
    <source>
        <dbReference type="SAM" id="MobiDB-lite"/>
    </source>
</evidence>
<gene>
    <name evidence="2" type="ORF">PSIN1315_LOCUS7620</name>
</gene>
<evidence type="ECO:0000313" key="2">
    <source>
        <dbReference type="EMBL" id="CAE0139930.1"/>
    </source>
</evidence>